<dbReference type="PANTHER" id="PTHR11769">
    <property type="entry name" value="HYALURONIDASE"/>
    <property type="match status" value="1"/>
</dbReference>
<evidence type="ECO:0000256" key="2">
    <source>
        <dbReference type="ARBA" id="ARBA00023157"/>
    </source>
</evidence>
<keyword evidence="3" id="KW-0378">Hydrolase</keyword>
<dbReference type="Gene3D" id="3.20.20.70">
    <property type="entry name" value="Aldolase class I"/>
    <property type="match status" value="1"/>
</dbReference>
<evidence type="ECO:0000256" key="1">
    <source>
        <dbReference type="ARBA" id="ARBA00008871"/>
    </source>
</evidence>
<name>A0A914USR9_9BILA</name>
<dbReference type="WBParaSite" id="PSAMB.scaffold1208size34297.g11712.t1">
    <property type="protein sequence ID" value="PSAMB.scaffold1208size34297.g11712.t1"/>
    <property type="gene ID" value="PSAMB.scaffold1208size34297.g11712"/>
</dbReference>
<protein>
    <recommendedName>
        <fullName evidence="3">Hyaluronidase</fullName>
        <ecNumber evidence="3">3.2.1.35</ecNumber>
    </recommendedName>
</protein>
<sequence>MEETLRMTKDAKRPYFAFTKFTFDPYAEDMLFYREMDLCTTLQQTADLGGSGVVIWSSTSSTSSASKCKQIAEYMKNLFGPTSHRVIQGAQKCSNDRCSGHGACESLNSITVHTEHISRKKNKTNTKQNGISGAGVEPATYGFLRDSTVHRSTN</sequence>
<evidence type="ECO:0000313" key="5">
    <source>
        <dbReference type="WBParaSite" id="PSAMB.scaffold1208size34297.g11712.t1"/>
    </source>
</evidence>
<organism evidence="4 5">
    <name type="scientific">Plectus sambesii</name>
    <dbReference type="NCBI Taxonomy" id="2011161"/>
    <lineage>
        <taxon>Eukaryota</taxon>
        <taxon>Metazoa</taxon>
        <taxon>Ecdysozoa</taxon>
        <taxon>Nematoda</taxon>
        <taxon>Chromadorea</taxon>
        <taxon>Plectida</taxon>
        <taxon>Plectina</taxon>
        <taxon>Plectoidea</taxon>
        <taxon>Plectidae</taxon>
        <taxon>Plectus</taxon>
    </lineage>
</organism>
<dbReference type="PANTHER" id="PTHR11769:SF35">
    <property type="entry name" value="HYALURONIDASE"/>
    <property type="match status" value="1"/>
</dbReference>
<keyword evidence="2" id="KW-1015">Disulfide bond</keyword>
<proteinExistence type="inferred from homology"/>
<dbReference type="GO" id="GO:0005975">
    <property type="term" value="P:carbohydrate metabolic process"/>
    <property type="evidence" value="ECO:0007669"/>
    <property type="project" value="InterPro"/>
</dbReference>
<dbReference type="GO" id="GO:0030214">
    <property type="term" value="P:hyaluronan catabolic process"/>
    <property type="evidence" value="ECO:0007669"/>
    <property type="project" value="TreeGrafter"/>
</dbReference>
<accession>A0A914USR9</accession>
<dbReference type="GO" id="GO:0004415">
    <property type="term" value="F:hyalurononglucosaminidase activity"/>
    <property type="evidence" value="ECO:0007669"/>
    <property type="project" value="UniProtKB-UniRule"/>
</dbReference>
<dbReference type="Pfam" id="PF01630">
    <property type="entry name" value="Glyco_hydro_56"/>
    <property type="match status" value="1"/>
</dbReference>
<comment type="catalytic activity">
    <reaction evidence="3">
        <text>Random hydrolysis of (1-&gt;4)-linkages between N-acetyl-beta-D-glucosamine and D-glucuronate residues in hyaluronate.</text>
        <dbReference type="EC" id="3.2.1.35"/>
    </reaction>
</comment>
<dbReference type="AlphaFoldDB" id="A0A914USR9"/>
<keyword evidence="3" id="KW-0326">Glycosidase</keyword>
<keyword evidence="4" id="KW-1185">Reference proteome</keyword>
<evidence type="ECO:0000313" key="4">
    <source>
        <dbReference type="Proteomes" id="UP000887566"/>
    </source>
</evidence>
<dbReference type="InterPro" id="IPR017853">
    <property type="entry name" value="GH"/>
</dbReference>
<dbReference type="InterPro" id="IPR018155">
    <property type="entry name" value="Hyaluronidase"/>
</dbReference>
<comment type="similarity">
    <text evidence="1 3">Belongs to the glycosyl hydrolase 56 family.</text>
</comment>
<dbReference type="InterPro" id="IPR013785">
    <property type="entry name" value="Aldolase_TIM"/>
</dbReference>
<dbReference type="Proteomes" id="UP000887566">
    <property type="component" value="Unplaced"/>
</dbReference>
<reference evidence="5" key="1">
    <citation type="submission" date="2022-11" db="UniProtKB">
        <authorList>
            <consortium name="WormBaseParasite"/>
        </authorList>
    </citation>
    <scope>IDENTIFICATION</scope>
</reference>
<evidence type="ECO:0000256" key="3">
    <source>
        <dbReference type="RuleBase" id="RU610713"/>
    </source>
</evidence>
<dbReference type="EC" id="3.2.1.35" evidence="3"/>
<dbReference type="SUPFAM" id="SSF51445">
    <property type="entry name" value="(Trans)glycosidases"/>
    <property type="match status" value="1"/>
</dbReference>